<sequence>MANERSQFIKRILDAEGQYPVESWKIDDIHVWPLIRIQLFFSWFNAQKHSSQPATMAKTAKSGYLRFIWQGILSYIRLKQLSVPVTKFLFSGAYTHRIKIRDFLYNRYFDPLIDKIGEGVLLEYQRLDDRNTKYSHRKSVVELEDYLPWFQLKYAVKNALFKEKPVVHLPEYGNFLEQFNDVINNNVQSAGLCRLVLQIKMHAEIYEYFIKRTKAKYVFGLCFYNVPMYGMNLAARRLGAVSVDMQHGTQGKSHIAYTNWSRLPARGYELLPRWFWVWDESSYNLIKEWSGQLQHKVYQGGNPGLILKELEYPYQLFHGKPIILYTLQPLGQAIEPYIIETIRLTFNEYDWWLRFHPRHAETEKEEIRKLLENNGLIHEVNMRESNELPLPVILNNTAVHLSRFSGSVIEGVQMGVPTIVIDQTGAETFWELVEADAVKTCINANPEELNGLIRKITGTKANKSGAAGASFSLRESLENFIQLTDAVQ</sequence>
<dbReference type="OrthoDB" id="8704783at2"/>
<dbReference type="SUPFAM" id="SSF53756">
    <property type="entry name" value="UDP-Glycosyltransferase/glycogen phosphorylase"/>
    <property type="match status" value="1"/>
</dbReference>
<dbReference type="EMBL" id="SMAD01000017">
    <property type="protein sequence ID" value="TCS84862.1"/>
    <property type="molecule type" value="Genomic_DNA"/>
</dbReference>
<reference evidence="1 2" key="1">
    <citation type="submission" date="2019-03" db="EMBL/GenBank/DDBJ databases">
        <title>Genomic Encyclopedia of Type Strains, Phase IV (KMG-IV): sequencing the most valuable type-strain genomes for metagenomic binning, comparative biology and taxonomic classification.</title>
        <authorList>
            <person name="Goeker M."/>
        </authorList>
    </citation>
    <scope>NUCLEOTIDE SEQUENCE [LARGE SCALE GENOMIC DNA]</scope>
    <source>
        <strain evidence="1 2">DSM 21100</strain>
    </source>
</reference>
<protein>
    <submittedName>
        <fullName evidence="1">Uncharacterized protein</fullName>
    </submittedName>
</protein>
<name>A0A4R3KLV4_9SPHI</name>
<comment type="caution">
    <text evidence="1">The sequence shown here is derived from an EMBL/GenBank/DDBJ whole genome shotgun (WGS) entry which is preliminary data.</text>
</comment>
<evidence type="ECO:0000313" key="2">
    <source>
        <dbReference type="Proteomes" id="UP000295807"/>
    </source>
</evidence>
<evidence type="ECO:0000313" key="1">
    <source>
        <dbReference type="EMBL" id="TCS84862.1"/>
    </source>
</evidence>
<dbReference type="AlphaFoldDB" id="A0A4R3KLV4"/>
<organism evidence="1 2">
    <name type="scientific">Anseongella ginsenosidimutans</name>
    <dbReference type="NCBI Taxonomy" id="496056"/>
    <lineage>
        <taxon>Bacteria</taxon>
        <taxon>Pseudomonadati</taxon>
        <taxon>Bacteroidota</taxon>
        <taxon>Sphingobacteriia</taxon>
        <taxon>Sphingobacteriales</taxon>
        <taxon>Sphingobacteriaceae</taxon>
        <taxon>Anseongella</taxon>
    </lineage>
</organism>
<proteinExistence type="predicted"/>
<keyword evidence="2" id="KW-1185">Reference proteome</keyword>
<dbReference type="RefSeq" id="WP_132130619.1">
    <property type="nucleotide sequence ID" value="NZ_CP042432.1"/>
</dbReference>
<accession>A0A4R3KLV4</accession>
<gene>
    <name evidence="1" type="ORF">EDD80_11740</name>
</gene>
<dbReference type="Proteomes" id="UP000295807">
    <property type="component" value="Unassembled WGS sequence"/>
</dbReference>